<dbReference type="PROSITE" id="PS50014">
    <property type="entry name" value="BROMODOMAIN_2"/>
    <property type="match status" value="1"/>
</dbReference>
<evidence type="ECO:0000256" key="2">
    <source>
        <dbReference type="PROSITE-ProRule" id="PRU00035"/>
    </source>
</evidence>
<dbReference type="GO" id="GO:0006325">
    <property type="term" value="P:chromatin organization"/>
    <property type="evidence" value="ECO:0007669"/>
    <property type="project" value="UniProtKB-ARBA"/>
</dbReference>
<reference evidence="5 6" key="1">
    <citation type="submission" date="2018-05" db="EMBL/GenBank/DDBJ databases">
        <title>Genome sequencing and assembly of the regulated plant pathogen Lachnellula willkommii and related sister species for the development of diagnostic species identification markers.</title>
        <authorList>
            <person name="Giroux E."/>
            <person name="Bilodeau G."/>
        </authorList>
    </citation>
    <scope>NUCLEOTIDE SEQUENCE [LARGE SCALE GENOMIC DNA]</scope>
    <source>
        <strain evidence="5 6">CBS 185.66</strain>
    </source>
</reference>
<evidence type="ECO:0000256" key="3">
    <source>
        <dbReference type="SAM" id="MobiDB-lite"/>
    </source>
</evidence>
<feature type="compositionally biased region" description="Pro residues" evidence="3">
    <location>
        <begin position="456"/>
        <end position="467"/>
    </location>
</feature>
<dbReference type="RefSeq" id="XP_031005607.1">
    <property type="nucleotide sequence ID" value="XM_031149773.1"/>
</dbReference>
<feature type="compositionally biased region" description="Polar residues" evidence="3">
    <location>
        <begin position="476"/>
        <end position="486"/>
    </location>
</feature>
<gene>
    <name evidence="5" type="ORF">LHYA1_G004818</name>
</gene>
<evidence type="ECO:0000256" key="1">
    <source>
        <dbReference type="ARBA" id="ARBA00023117"/>
    </source>
</evidence>
<feature type="region of interest" description="Disordered" evidence="3">
    <location>
        <begin position="875"/>
        <end position="920"/>
    </location>
</feature>
<feature type="compositionally biased region" description="Low complexity" evidence="3">
    <location>
        <begin position="524"/>
        <end position="538"/>
    </location>
</feature>
<feature type="compositionally biased region" description="Polar residues" evidence="3">
    <location>
        <begin position="166"/>
        <end position="177"/>
    </location>
</feature>
<dbReference type="Gene3D" id="1.20.920.10">
    <property type="entry name" value="Bromodomain-like"/>
    <property type="match status" value="1"/>
</dbReference>
<dbReference type="PANTHER" id="PTHR15398:SF4">
    <property type="entry name" value="BROMODOMAIN-CONTAINING PROTEIN 8 ISOFORM X1"/>
    <property type="match status" value="1"/>
</dbReference>
<dbReference type="InterPro" id="IPR036427">
    <property type="entry name" value="Bromodomain-like_sf"/>
</dbReference>
<dbReference type="GeneID" id="41985016"/>
<dbReference type="InterPro" id="IPR001487">
    <property type="entry name" value="Bromodomain"/>
</dbReference>
<dbReference type="Proteomes" id="UP000431533">
    <property type="component" value="Unassembled WGS sequence"/>
</dbReference>
<evidence type="ECO:0000313" key="6">
    <source>
        <dbReference type="Proteomes" id="UP000431533"/>
    </source>
</evidence>
<feature type="compositionally biased region" description="Basic and acidic residues" evidence="3">
    <location>
        <begin position="875"/>
        <end position="884"/>
    </location>
</feature>
<feature type="compositionally biased region" description="Polar residues" evidence="3">
    <location>
        <begin position="285"/>
        <end position="305"/>
    </location>
</feature>
<dbReference type="GO" id="GO:0035267">
    <property type="term" value="C:NuA4 histone acetyltransferase complex"/>
    <property type="evidence" value="ECO:0007669"/>
    <property type="project" value="TreeGrafter"/>
</dbReference>
<evidence type="ECO:0000259" key="4">
    <source>
        <dbReference type="PROSITE" id="PS50014"/>
    </source>
</evidence>
<dbReference type="PANTHER" id="PTHR15398">
    <property type="entry name" value="BROMODOMAIN-CONTAINING PROTEIN 8"/>
    <property type="match status" value="1"/>
</dbReference>
<feature type="compositionally biased region" description="Polar residues" evidence="3">
    <location>
        <begin position="188"/>
        <end position="198"/>
    </location>
</feature>
<feature type="compositionally biased region" description="Basic and acidic residues" evidence="3">
    <location>
        <begin position="634"/>
        <end position="645"/>
    </location>
</feature>
<feature type="compositionally biased region" description="Acidic residues" evidence="3">
    <location>
        <begin position="892"/>
        <end position="905"/>
    </location>
</feature>
<accession>A0A8H8R1S6</accession>
<feature type="compositionally biased region" description="Pro residues" evidence="3">
    <location>
        <begin position="326"/>
        <end position="345"/>
    </location>
</feature>
<proteinExistence type="predicted"/>
<dbReference type="AlphaFoldDB" id="A0A8H8R1S6"/>
<comment type="caution">
    <text evidence="5">The sequence shown here is derived from an EMBL/GenBank/DDBJ whole genome shotgun (WGS) entry which is preliminary data.</text>
</comment>
<feature type="domain" description="Bromo" evidence="4">
    <location>
        <begin position="729"/>
        <end position="830"/>
    </location>
</feature>
<feature type="region of interest" description="Disordered" evidence="3">
    <location>
        <begin position="166"/>
        <end position="708"/>
    </location>
</feature>
<feature type="region of interest" description="Disordered" evidence="3">
    <location>
        <begin position="72"/>
        <end position="105"/>
    </location>
</feature>
<feature type="compositionally biased region" description="Basic and acidic residues" evidence="3">
    <location>
        <begin position="575"/>
        <end position="597"/>
    </location>
</feature>
<name>A0A8H8R1S6_9HELO</name>
<organism evidence="5 6">
    <name type="scientific">Lachnellula hyalina</name>
    <dbReference type="NCBI Taxonomy" id="1316788"/>
    <lineage>
        <taxon>Eukaryota</taxon>
        <taxon>Fungi</taxon>
        <taxon>Dikarya</taxon>
        <taxon>Ascomycota</taxon>
        <taxon>Pezizomycotina</taxon>
        <taxon>Leotiomycetes</taxon>
        <taxon>Helotiales</taxon>
        <taxon>Lachnaceae</taxon>
        <taxon>Lachnellula</taxon>
    </lineage>
</organism>
<keyword evidence="1 2" id="KW-0103">Bromodomain</keyword>
<feature type="compositionally biased region" description="Pro residues" evidence="3">
    <location>
        <begin position="354"/>
        <end position="366"/>
    </location>
</feature>
<feature type="compositionally biased region" description="Pro residues" evidence="3">
    <location>
        <begin position="415"/>
        <end position="425"/>
    </location>
</feature>
<sequence>MATTAAYTPLECLLLFQSLVYYGTQDDVFSQISELMNSTALVTESPTFDPQRLSAQSLRAQYLQLLNEELEVEKEGTPDDGSQPGSKKRKLQSPPLPSLADAQQHKDKLPLLVDRLYARYREYMTKAIREDERKYAEVQKQIDEIERGEWDERILKEDQDLVDANKSNAVSVSTEPSQGLDDAGGKTNGITSTKTQPQELKAPELKPPEAKPADVVREVTLPPKVSTIEAPSPRIESRPEILPTSGHLNGHSKIAAPVSPQVDLRQQNGAKPIRPSMETQRPESSESPAQHRQLALQPNPQQAENNWKWEQPYGLPPQAPQYQPGHFPPQFSPPQYPPQGYPLPPRGSFSAPQGLPPPHPYVPSSPSPLNSQNIHSPPPNTPGRPRSVSGMDALAHLAGQQDRAGPPSPMMQQGPLPPGAYPPQYQPQHSPVNGQAQYLPYPPPYPGAPQQFQQFAPPPSPRAPFPRPDLIAPENRQYNSPYNANQAPRGPKLLPNQTPRGGPSLPNTPLSRGIPHAYITGSGTRWTPNATPTTPRPNSDIRPPPVEPLSPVLISANSAKSAKPPPKSTAKKSASKQDSKKDALEEKSQKNETKAPESSKAAKPSRRNVQRTRAGSTASSVIAGSHRSQSVMSHAEEMSMDNDVHHHVKQEVATPVGIEDAGDTTADESSAVPRRGSRAEPSPRPTLKRKRDSSIGNVPKSRPVSTPPSQVLWTRAFVKISASALETISGHKSASIFGAPIKERDAPGYKHLILRPQDLKSIRSAIVAGHKAATAAAPDDLNASQASVWLPISEDLIPPKGIINNAQLEKELMRMFANAIMFNPDPKRGFGGRWQSMGKGRGEGVGFEIDEDGIVKDTKAMSADVEKVIASLRSAERRSEEIREASLAADKADEELDEQAGETEENAGNTGSIAKRRRKV</sequence>
<dbReference type="SUPFAM" id="SSF47370">
    <property type="entry name" value="Bromodomain"/>
    <property type="match status" value="1"/>
</dbReference>
<feature type="compositionally biased region" description="Polar residues" evidence="3">
    <location>
        <begin position="495"/>
        <end position="510"/>
    </location>
</feature>
<dbReference type="OrthoDB" id="21449at2759"/>
<feature type="compositionally biased region" description="Polar residues" evidence="3">
    <location>
        <begin position="611"/>
        <end position="632"/>
    </location>
</feature>
<keyword evidence="6" id="KW-1185">Reference proteome</keyword>
<protein>
    <recommendedName>
        <fullName evidence="4">Bromo domain-containing protein</fullName>
    </recommendedName>
</protein>
<evidence type="ECO:0000313" key="5">
    <source>
        <dbReference type="EMBL" id="TVY26819.1"/>
    </source>
</evidence>
<feature type="compositionally biased region" description="Basic and acidic residues" evidence="3">
    <location>
        <begin position="201"/>
        <end position="217"/>
    </location>
</feature>
<dbReference type="EMBL" id="QGMH01000061">
    <property type="protein sequence ID" value="TVY26819.1"/>
    <property type="molecule type" value="Genomic_DNA"/>
</dbReference>